<feature type="compositionally biased region" description="Basic residues" evidence="3">
    <location>
        <begin position="65"/>
        <end position="80"/>
    </location>
</feature>
<dbReference type="SMART" id="SM00824">
    <property type="entry name" value="PKS_TE"/>
    <property type="match status" value="1"/>
</dbReference>
<evidence type="ECO:0000256" key="1">
    <source>
        <dbReference type="ARBA" id="ARBA00007169"/>
    </source>
</evidence>
<comment type="caution">
    <text evidence="5">The sequence shown here is derived from an EMBL/GenBank/DDBJ whole genome shotgun (WGS) entry which is preliminary data.</text>
</comment>
<evidence type="ECO:0000313" key="5">
    <source>
        <dbReference type="EMBL" id="OZM74863.1"/>
    </source>
</evidence>
<dbReference type="Proteomes" id="UP000242444">
    <property type="component" value="Unassembled WGS sequence"/>
</dbReference>
<accession>A0A263D8T2</accession>
<gene>
    <name evidence="5" type="ORF">CFN78_01215</name>
</gene>
<feature type="region of interest" description="Disordered" evidence="3">
    <location>
        <begin position="1"/>
        <end position="81"/>
    </location>
</feature>
<name>A0A263D8T2_9PSEU</name>
<dbReference type="InterPro" id="IPR012223">
    <property type="entry name" value="TEII"/>
</dbReference>
<evidence type="ECO:0000313" key="6">
    <source>
        <dbReference type="Proteomes" id="UP000242444"/>
    </source>
</evidence>
<evidence type="ECO:0000256" key="2">
    <source>
        <dbReference type="ARBA" id="ARBA00022801"/>
    </source>
</evidence>
<protein>
    <submittedName>
        <fullName evidence="5">Thioesterase</fullName>
    </submittedName>
</protein>
<keyword evidence="6" id="KW-1185">Reference proteome</keyword>
<dbReference type="InParanoid" id="A0A263D8T2"/>
<dbReference type="PANTHER" id="PTHR11487">
    <property type="entry name" value="THIOESTERASE"/>
    <property type="match status" value="1"/>
</dbReference>
<dbReference type="Gene3D" id="3.40.50.1820">
    <property type="entry name" value="alpha/beta hydrolase"/>
    <property type="match status" value="1"/>
</dbReference>
<feature type="domain" description="Thioesterase TesA-like" evidence="4">
    <location>
        <begin position="129"/>
        <end position="347"/>
    </location>
</feature>
<evidence type="ECO:0000259" key="4">
    <source>
        <dbReference type="SMART" id="SM00824"/>
    </source>
</evidence>
<reference evidence="5 6" key="1">
    <citation type="submission" date="2017-07" db="EMBL/GenBank/DDBJ databases">
        <title>Amycolatopsis antarcticus sp. nov., isolated from the surface of an Antarcticus brown macroalga.</title>
        <authorList>
            <person name="Wang J."/>
            <person name="Leiva S."/>
            <person name="Huang J."/>
            <person name="Huang Y."/>
        </authorList>
    </citation>
    <scope>NUCLEOTIDE SEQUENCE [LARGE SCALE GENOMIC DNA]</scope>
    <source>
        <strain evidence="5 6">AU-G6</strain>
    </source>
</reference>
<organism evidence="5 6">
    <name type="scientific">Amycolatopsis antarctica</name>
    <dbReference type="NCBI Taxonomy" id="1854586"/>
    <lineage>
        <taxon>Bacteria</taxon>
        <taxon>Bacillati</taxon>
        <taxon>Actinomycetota</taxon>
        <taxon>Actinomycetes</taxon>
        <taxon>Pseudonocardiales</taxon>
        <taxon>Pseudonocardiaceae</taxon>
        <taxon>Amycolatopsis</taxon>
    </lineage>
</organism>
<dbReference type="PANTHER" id="PTHR11487:SF0">
    <property type="entry name" value="S-ACYL FATTY ACID SYNTHASE THIOESTERASE, MEDIUM CHAIN"/>
    <property type="match status" value="1"/>
</dbReference>
<proteinExistence type="inferred from homology"/>
<sequence length="351" mass="39556">MERRRCRGPLARRPRRPHPRRHARSAHRQPRVDRAQQASGDIVRRRQPAHVYPAQRRADPIAAQRQHRLPHPHPARRRTAPRLPAGAQTRGIVTDRRRSERDTTIDATNTTQRWLRGYAGDTTSPRRLVCFPYAGGTAQGFRPWAKYLPADVHLLAVQYPGRQDRIDDACLVQMDELVEQVMEALRPLADRPLTLFGHSMGASVAYEVAVRLERENADLATLHVSGHGPPHLQAPGDLHRRGDAAILDDVRRLNPAATEVLADPDVLDFVLPAIRADYELVETYRRAEPPRLSVPIVAYGGTEDPVVDEQGLRGWESLTSGPFEQRMFPGAHFFLLQDERTVVTDLAGRMG</sequence>
<evidence type="ECO:0000256" key="3">
    <source>
        <dbReference type="SAM" id="MobiDB-lite"/>
    </source>
</evidence>
<dbReference type="SUPFAM" id="SSF53474">
    <property type="entry name" value="alpha/beta-Hydrolases"/>
    <property type="match status" value="1"/>
</dbReference>
<feature type="compositionally biased region" description="Basic residues" evidence="3">
    <location>
        <begin position="1"/>
        <end position="29"/>
    </location>
</feature>
<dbReference type="InterPro" id="IPR001031">
    <property type="entry name" value="Thioesterase"/>
</dbReference>
<dbReference type="InterPro" id="IPR029058">
    <property type="entry name" value="AB_hydrolase_fold"/>
</dbReference>
<dbReference type="GO" id="GO:0016787">
    <property type="term" value="F:hydrolase activity"/>
    <property type="evidence" value="ECO:0007669"/>
    <property type="project" value="UniProtKB-KW"/>
</dbReference>
<dbReference type="AlphaFoldDB" id="A0A263D8T2"/>
<dbReference type="OrthoDB" id="4169718at2"/>
<dbReference type="EMBL" id="NKYE01000001">
    <property type="protein sequence ID" value="OZM74863.1"/>
    <property type="molecule type" value="Genomic_DNA"/>
</dbReference>
<keyword evidence="2" id="KW-0378">Hydrolase</keyword>
<dbReference type="GO" id="GO:0008610">
    <property type="term" value="P:lipid biosynthetic process"/>
    <property type="evidence" value="ECO:0007669"/>
    <property type="project" value="TreeGrafter"/>
</dbReference>
<dbReference type="InterPro" id="IPR020802">
    <property type="entry name" value="TesA-like"/>
</dbReference>
<dbReference type="Pfam" id="PF00975">
    <property type="entry name" value="Thioesterase"/>
    <property type="match status" value="1"/>
</dbReference>
<comment type="similarity">
    <text evidence="1">Belongs to the thioesterase family.</text>
</comment>